<dbReference type="SUPFAM" id="SSF47473">
    <property type="entry name" value="EF-hand"/>
    <property type="match status" value="1"/>
</dbReference>
<accession>A0ABR1FX20</accession>
<dbReference type="SMART" id="SM00054">
    <property type="entry name" value="EFh"/>
    <property type="match status" value="2"/>
</dbReference>
<keyword evidence="1" id="KW-0106">Calcium</keyword>
<comment type="caution">
    <text evidence="6">The sequence shown here is derived from an EMBL/GenBank/DDBJ whole genome shotgun (WGS) entry which is preliminary data.</text>
</comment>
<feature type="domain" description="PH" evidence="3">
    <location>
        <begin position="107"/>
        <end position="221"/>
    </location>
</feature>
<dbReference type="PROSITE" id="PS50222">
    <property type="entry name" value="EF_HAND_2"/>
    <property type="match status" value="1"/>
</dbReference>
<evidence type="ECO:0008006" key="8">
    <source>
        <dbReference type="Google" id="ProtNLM"/>
    </source>
</evidence>
<dbReference type="SMART" id="SM00233">
    <property type="entry name" value="PH"/>
    <property type="match status" value="1"/>
</dbReference>
<dbReference type="Gene3D" id="3.10.20.90">
    <property type="entry name" value="Phosphatidylinositol 3-kinase Catalytic Subunit, Chain A, domain 1"/>
    <property type="match status" value="1"/>
</dbReference>
<evidence type="ECO:0000259" key="5">
    <source>
        <dbReference type="PROSITE" id="PS50222"/>
    </source>
</evidence>
<dbReference type="EMBL" id="JBBJCI010000210">
    <property type="protein sequence ID" value="KAK7240592.1"/>
    <property type="molecule type" value="Genomic_DNA"/>
</dbReference>
<evidence type="ECO:0000313" key="6">
    <source>
        <dbReference type="EMBL" id="KAK7240592.1"/>
    </source>
</evidence>
<dbReference type="InterPro" id="IPR011992">
    <property type="entry name" value="EF-hand-dom_pair"/>
</dbReference>
<dbReference type="Pfam" id="PF00169">
    <property type="entry name" value="PH"/>
    <property type="match status" value="1"/>
</dbReference>
<feature type="compositionally biased region" description="Low complexity" evidence="2">
    <location>
        <begin position="631"/>
        <end position="645"/>
    </location>
</feature>
<dbReference type="InterPro" id="IPR001849">
    <property type="entry name" value="PH_domain"/>
</dbReference>
<evidence type="ECO:0000259" key="3">
    <source>
        <dbReference type="PROSITE" id="PS50003"/>
    </source>
</evidence>
<feature type="compositionally biased region" description="Low complexity" evidence="2">
    <location>
        <begin position="598"/>
        <end position="623"/>
    </location>
</feature>
<sequence length="797" mass="83249">MAFFHRDGAGNWHPFSDAENALLERAHADGAPRCRLPTMGANPAGHRDFEVRFGANATSARMPAAPDTGMIQVNVENGNTRIVRRDAPAAPDPFGAAIQLTQDFASSSAMYGWMLRKKLSGWRRGAWQRRFYVLAPRSGALLYFTKGLHTREVQLCRSADPAAPQAKGTILLRNAMILPETVDDDRPHSFSIVVPGAEYHVSAHSAQLKEDWIKQLIKATWLGVAGAMSFSSAGDRRGGATLPLGTPSGAVRSRPCRPAASALGASGAASAAYAAMPPAAPPSYAAAPPPPVAAAPDPFASLPVPTSTRARAPPPAPAYARRPNPYAAPPDADAPPPDAPPPDAPPPDAPPQLPSPLPSKPSTEDIATAADESALDDKWDEIWDHFDMDGTGTLSYDEFVDEARGLRAFLANLELAGDRERVQNVADLVKAVLAACDLDGSGQINKAEFLAPRGLGDVIVENLGFFATGGGACGARRGAAQLGAGRGRRAANFDLTVRTNGGRAYSSRDLPPGTVTPDTTVGLLKDIVAQVHGEASVARVKLINRGIALRDDAASLRDAGVREGDTLMLPQQPSYGQSSYGQSSYGQSSYGQPPPSPYGQQAPSYQQPQQPSHGQSSHGQPSYGQPPPSPYGQQAPSYQQPSSYGAYGQQSSPYGARAPPPAFARQRAAPPPAPSPQGAAAAVPANAGPGSVMTVRAPTGQTVRITVPAGHYAGSSFEFAYDAGGRRPRALARRPRRPTGPAGAAAWRGAGSLMRVVVPANAGPGSTLTVNVPGKGPHRIVVPAGCAPGQSFQFRVQ</sequence>
<evidence type="ECO:0000256" key="2">
    <source>
        <dbReference type="SAM" id="MobiDB-lite"/>
    </source>
</evidence>
<dbReference type="InterPro" id="IPR002048">
    <property type="entry name" value="EF_hand_dom"/>
</dbReference>
<feature type="compositionally biased region" description="Low complexity" evidence="2">
    <location>
        <begin position="653"/>
        <end position="668"/>
    </location>
</feature>
<dbReference type="InterPro" id="IPR004170">
    <property type="entry name" value="WWE_dom"/>
</dbReference>
<organism evidence="6 7">
    <name type="scientific">Aureococcus anophagefferens</name>
    <name type="common">Harmful bloom alga</name>
    <dbReference type="NCBI Taxonomy" id="44056"/>
    <lineage>
        <taxon>Eukaryota</taxon>
        <taxon>Sar</taxon>
        <taxon>Stramenopiles</taxon>
        <taxon>Ochrophyta</taxon>
        <taxon>Pelagophyceae</taxon>
        <taxon>Pelagomonadales</taxon>
        <taxon>Pelagomonadaceae</taxon>
        <taxon>Aureococcus</taxon>
    </lineage>
</organism>
<dbReference type="PROSITE" id="PS50053">
    <property type="entry name" value="UBIQUITIN_2"/>
    <property type="match status" value="1"/>
</dbReference>
<dbReference type="InterPro" id="IPR029071">
    <property type="entry name" value="Ubiquitin-like_domsf"/>
</dbReference>
<keyword evidence="7" id="KW-1185">Reference proteome</keyword>
<protein>
    <recommendedName>
        <fullName evidence="8">Calmodulin</fullName>
    </recommendedName>
</protein>
<feature type="region of interest" description="Disordered" evidence="2">
    <location>
        <begin position="567"/>
        <end position="687"/>
    </location>
</feature>
<dbReference type="SMART" id="SM00213">
    <property type="entry name" value="UBQ"/>
    <property type="match status" value="1"/>
</dbReference>
<feature type="compositionally biased region" description="Low complexity" evidence="2">
    <location>
        <begin position="676"/>
        <end position="687"/>
    </location>
</feature>
<evidence type="ECO:0000313" key="7">
    <source>
        <dbReference type="Proteomes" id="UP001363151"/>
    </source>
</evidence>
<feature type="domain" description="EF-hand" evidence="5">
    <location>
        <begin position="374"/>
        <end position="409"/>
    </location>
</feature>
<dbReference type="InterPro" id="IPR000626">
    <property type="entry name" value="Ubiquitin-like_dom"/>
</dbReference>
<reference evidence="6 7" key="1">
    <citation type="submission" date="2024-03" db="EMBL/GenBank/DDBJ databases">
        <title>Aureococcus anophagefferens CCMP1851 and Kratosvirus quantuckense: Draft genome of a second virus-susceptible host strain in the model system.</title>
        <authorList>
            <person name="Chase E."/>
            <person name="Truchon A.R."/>
            <person name="Schepens W."/>
            <person name="Wilhelm S.W."/>
        </authorList>
    </citation>
    <scope>NUCLEOTIDE SEQUENCE [LARGE SCALE GENOMIC DNA]</scope>
    <source>
        <strain evidence="6 7">CCMP1851</strain>
    </source>
</reference>
<feature type="domain" description="Ubiquitin-like" evidence="4">
    <location>
        <begin position="493"/>
        <end position="576"/>
    </location>
</feature>
<feature type="region of interest" description="Disordered" evidence="2">
    <location>
        <begin position="297"/>
        <end position="366"/>
    </location>
</feature>
<gene>
    <name evidence="6" type="ORF">SO694_00057267</name>
</gene>
<dbReference type="CDD" id="cd00051">
    <property type="entry name" value="EFh"/>
    <property type="match status" value="1"/>
</dbReference>
<dbReference type="InterPro" id="IPR011993">
    <property type="entry name" value="PH-like_dom_sf"/>
</dbReference>
<dbReference type="Pfam" id="PF02825">
    <property type="entry name" value="WWE"/>
    <property type="match status" value="1"/>
</dbReference>
<feature type="compositionally biased region" description="Low complexity" evidence="2">
    <location>
        <begin position="570"/>
        <end position="591"/>
    </location>
</feature>
<dbReference type="InterPro" id="IPR037197">
    <property type="entry name" value="WWE_dom_sf"/>
</dbReference>
<evidence type="ECO:0000259" key="4">
    <source>
        <dbReference type="PROSITE" id="PS50053"/>
    </source>
</evidence>
<name>A0ABR1FX20_AURAN</name>
<feature type="compositionally biased region" description="Pro residues" evidence="2">
    <location>
        <begin position="326"/>
        <end position="359"/>
    </location>
</feature>
<feature type="region of interest" description="Disordered" evidence="2">
    <location>
        <begin position="235"/>
        <end position="256"/>
    </location>
</feature>
<dbReference type="PROSITE" id="PS00018">
    <property type="entry name" value="EF_HAND_1"/>
    <property type="match status" value="2"/>
</dbReference>
<dbReference type="SUPFAM" id="SSF117839">
    <property type="entry name" value="WWE domain"/>
    <property type="match status" value="1"/>
</dbReference>
<dbReference type="Proteomes" id="UP001363151">
    <property type="component" value="Unassembled WGS sequence"/>
</dbReference>
<proteinExistence type="predicted"/>
<dbReference type="CDD" id="cd00821">
    <property type="entry name" value="PH"/>
    <property type="match status" value="1"/>
</dbReference>
<dbReference type="SUPFAM" id="SSF50729">
    <property type="entry name" value="PH domain-like"/>
    <property type="match status" value="1"/>
</dbReference>
<dbReference type="InterPro" id="IPR018247">
    <property type="entry name" value="EF_Hand_1_Ca_BS"/>
</dbReference>
<dbReference type="CDD" id="cd17039">
    <property type="entry name" value="Ubl_ubiquitin_like"/>
    <property type="match status" value="1"/>
</dbReference>
<dbReference type="Gene3D" id="1.10.238.10">
    <property type="entry name" value="EF-hand"/>
    <property type="match status" value="1"/>
</dbReference>
<dbReference type="Gene3D" id="2.30.29.30">
    <property type="entry name" value="Pleckstrin-homology domain (PH domain)/Phosphotyrosine-binding domain (PTB)"/>
    <property type="match status" value="1"/>
</dbReference>
<evidence type="ECO:0000256" key="1">
    <source>
        <dbReference type="ARBA" id="ARBA00022837"/>
    </source>
</evidence>
<dbReference type="SUPFAM" id="SSF54236">
    <property type="entry name" value="Ubiquitin-like"/>
    <property type="match status" value="1"/>
</dbReference>
<dbReference type="PROSITE" id="PS50003">
    <property type="entry name" value="PH_DOMAIN"/>
    <property type="match status" value="1"/>
</dbReference>